<keyword evidence="5" id="KW-1185">Reference proteome</keyword>
<feature type="repeat" description="PPR" evidence="3">
    <location>
        <begin position="157"/>
        <end position="191"/>
    </location>
</feature>
<sequence length="408" mass="47308">MAARSFFLTLTRNARREDKSSFRFLFSTSQVAHQIQEPSSTIHDEHVDYNIEEEQKDDLKSRIFRLRLPKRSATNILQKWIGEGHKITISDLRSISRDLTKSHRYKHALEISEWMISRDEYELSDSDFAVRIDLMTKVFGIDAAERYFEGLPPVAKTSETYTALLHSYARLKLIEKAEELYKRIKEANLSLSAITYNELMTLYMSVGQLEKVGLIVEEIRCENISPDLFTYNLWVSSCAATLNIDEVRRILGEMSRDSGCNESWVRYLKLAHIYITSSHLVHSESDSLVESEKDITQREMITYDFLVILYGALKNKEKLDQIWKSLRMTRQKLTGRNYVCILSSYLMVEDLKEVGEILDQWKQSATSEFDSSICHRLLKAFKDAGLNEKATSFHMLLSEKGCDLTDEI</sequence>
<evidence type="ECO:0000313" key="5">
    <source>
        <dbReference type="Proteomes" id="UP001604336"/>
    </source>
</evidence>
<dbReference type="InterPro" id="IPR002885">
    <property type="entry name" value="PPR_rpt"/>
</dbReference>
<dbReference type="AlphaFoldDB" id="A0ABD1P971"/>
<organism evidence="4 5">
    <name type="scientific">Abeliophyllum distichum</name>
    <dbReference type="NCBI Taxonomy" id="126358"/>
    <lineage>
        <taxon>Eukaryota</taxon>
        <taxon>Viridiplantae</taxon>
        <taxon>Streptophyta</taxon>
        <taxon>Embryophyta</taxon>
        <taxon>Tracheophyta</taxon>
        <taxon>Spermatophyta</taxon>
        <taxon>Magnoliopsida</taxon>
        <taxon>eudicotyledons</taxon>
        <taxon>Gunneridae</taxon>
        <taxon>Pentapetalae</taxon>
        <taxon>asterids</taxon>
        <taxon>lamiids</taxon>
        <taxon>Lamiales</taxon>
        <taxon>Oleaceae</taxon>
        <taxon>Forsythieae</taxon>
        <taxon>Abeliophyllum</taxon>
    </lineage>
</organism>
<dbReference type="Gene3D" id="1.25.40.10">
    <property type="entry name" value="Tetratricopeptide repeat domain"/>
    <property type="match status" value="1"/>
</dbReference>
<dbReference type="GO" id="GO:0003729">
    <property type="term" value="F:mRNA binding"/>
    <property type="evidence" value="ECO:0007669"/>
    <property type="project" value="UniProtKB-ARBA"/>
</dbReference>
<dbReference type="FunFam" id="1.25.40.10:FF:001248">
    <property type="entry name" value="Pentatricopeptide repeat-containing protein At5g09450, mitochondrial"/>
    <property type="match status" value="1"/>
</dbReference>
<dbReference type="PANTHER" id="PTHR45717">
    <property type="entry name" value="OS12G0527900 PROTEIN"/>
    <property type="match status" value="1"/>
</dbReference>
<accession>A0ABD1P971</accession>
<dbReference type="EMBL" id="JBFOLK010000014">
    <property type="protein sequence ID" value="KAL2460407.1"/>
    <property type="molecule type" value="Genomic_DNA"/>
</dbReference>
<evidence type="ECO:0000313" key="4">
    <source>
        <dbReference type="EMBL" id="KAL2460407.1"/>
    </source>
</evidence>
<proteinExistence type="inferred from homology"/>
<dbReference type="InterPro" id="IPR011990">
    <property type="entry name" value="TPR-like_helical_dom_sf"/>
</dbReference>
<feature type="repeat" description="PPR" evidence="3">
    <location>
        <begin position="192"/>
        <end position="226"/>
    </location>
</feature>
<evidence type="ECO:0000256" key="3">
    <source>
        <dbReference type="PROSITE-ProRule" id="PRU00708"/>
    </source>
</evidence>
<comment type="caution">
    <text evidence="4">The sequence shown here is derived from an EMBL/GenBank/DDBJ whole genome shotgun (WGS) entry which is preliminary data.</text>
</comment>
<reference evidence="5" key="1">
    <citation type="submission" date="2024-07" db="EMBL/GenBank/DDBJ databases">
        <title>Two chromosome-level genome assemblies of Korean endemic species Abeliophyllum distichum and Forsythia ovata (Oleaceae).</title>
        <authorList>
            <person name="Jang H."/>
        </authorList>
    </citation>
    <scope>NUCLEOTIDE SEQUENCE [LARGE SCALE GENOMIC DNA]</scope>
</reference>
<dbReference type="Proteomes" id="UP001604336">
    <property type="component" value="Unassembled WGS sequence"/>
</dbReference>
<comment type="similarity">
    <text evidence="1">Belongs to the PPR family. P subfamily.</text>
</comment>
<dbReference type="Pfam" id="PF13812">
    <property type="entry name" value="PPR_3"/>
    <property type="match status" value="1"/>
</dbReference>
<dbReference type="PROSITE" id="PS51375">
    <property type="entry name" value="PPR"/>
    <property type="match status" value="2"/>
</dbReference>
<dbReference type="PANTHER" id="PTHR45717:SF4">
    <property type="entry name" value="OS04G0450200 PROTEIN"/>
    <property type="match status" value="1"/>
</dbReference>
<protein>
    <submittedName>
        <fullName evidence="4">Pentatricopeptide repeat-containing protein</fullName>
    </submittedName>
</protein>
<gene>
    <name evidence="4" type="ORF">Adt_43827</name>
</gene>
<name>A0ABD1P971_9LAMI</name>
<evidence type="ECO:0000256" key="1">
    <source>
        <dbReference type="ARBA" id="ARBA00007626"/>
    </source>
</evidence>
<evidence type="ECO:0000256" key="2">
    <source>
        <dbReference type="ARBA" id="ARBA00022737"/>
    </source>
</evidence>
<keyword evidence="2" id="KW-0677">Repeat</keyword>
<dbReference type="NCBIfam" id="TIGR00756">
    <property type="entry name" value="PPR"/>
    <property type="match status" value="1"/>
</dbReference>